<sequence>MKTLELEIVQGFFFYPHYAFRYIFVKLDFANSMAFFKAFEKAINTHHTSLFFSCLTIPISGVKK</sequence>
<organism evidence="1 2">
    <name type="scientific">Bacteroides fragilis CL05T12C13</name>
    <dbReference type="NCBI Taxonomy" id="997881"/>
    <lineage>
        <taxon>Bacteria</taxon>
        <taxon>Pseudomonadati</taxon>
        <taxon>Bacteroidota</taxon>
        <taxon>Bacteroidia</taxon>
        <taxon>Bacteroidales</taxon>
        <taxon>Bacteroidaceae</taxon>
        <taxon>Bacteroides</taxon>
    </lineage>
</organism>
<reference evidence="1 2" key="1">
    <citation type="submission" date="2012-02" db="EMBL/GenBank/DDBJ databases">
        <title>The Genome Sequence of Bacteroides fragilis CL05T12C13.</title>
        <authorList>
            <consortium name="The Broad Institute Genome Sequencing Platform"/>
            <person name="Earl A."/>
            <person name="Ward D."/>
            <person name="Feldgarden M."/>
            <person name="Gevers D."/>
            <person name="Zitomersky N.L."/>
            <person name="Coyne M.J."/>
            <person name="Comstock L.E."/>
            <person name="Young S.K."/>
            <person name="Zeng Q."/>
            <person name="Gargeya S."/>
            <person name="Fitzgerald M."/>
            <person name="Haas B."/>
            <person name="Abouelleil A."/>
            <person name="Alvarado L."/>
            <person name="Arachchi H.M."/>
            <person name="Berlin A."/>
            <person name="Chapman S.B."/>
            <person name="Gearin G."/>
            <person name="Goldberg J."/>
            <person name="Griggs A."/>
            <person name="Gujja S."/>
            <person name="Hansen M."/>
            <person name="Heiman D."/>
            <person name="Howarth C."/>
            <person name="Larimer J."/>
            <person name="Lui A."/>
            <person name="MacDonald P.J.P."/>
            <person name="McCowen C."/>
            <person name="Montmayeur A."/>
            <person name="Murphy C."/>
            <person name="Neiman D."/>
            <person name="Pearson M."/>
            <person name="Priest M."/>
            <person name="Roberts A."/>
            <person name="Saif S."/>
            <person name="Shea T."/>
            <person name="Sisk P."/>
            <person name="Stolte C."/>
            <person name="Sykes S."/>
            <person name="Wortman J."/>
            <person name="Nusbaum C."/>
            <person name="Birren B."/>
        </authorList>
    </citation>
    <scope>NUCLEOTIDE SEQUENCE [LARGE SCALE GENOMIC DNA]</scope>
    <source>
        <strain evidence="1 2">CL05T12C13</strain>
    </source>
</reference>
<gene>
    <name evidence="1" type="ORF">HMPREF1080_02595</name>
</gene>
<proteinExistence type="predicted"/>
<name>I9VJ90_BACFG</name>
<evidence type="ECO:0000313" key="1">
    <source>
        <dbReference type="EMBL" id="EIY95623.1"/>
    </source>
</evidence>
<dbReference type="AlphaFoldDB" id="I9VJ90"/>
<dbReference type="HOGENOM" id="CLU_2863757_0_0_10"/>
<dbReference type="Proteomes" id="UP000003917">
    <property type="component" value="Unassembled WGS sequence"/>
</dbReference>
<evidence type="ECO:0000313" key="2">
    <source>
        <dbReference type="Proteomes" id="UP000003917"/>
    </source>
</evidence>
<protein>
    <submittedName>
        <fullName evidence="1">Uncharacterized protein</fullName>
    </submittedName>
</protein>
<accession>I9VJ90</accession>
<dbReference type="EMBL" id="AGXP01000028">
    <property type="protein sequence ID" value="EIY95623.1"/>
    <property type="molecule type" value="Genomic_DNA"/>
</dbReference>
<comment type="caution">
    <text evidence="1">The sequence shown here is derived from an EMBL/GenBank/DDBJ whole genome shotgun (WGS) entry which is preliminary data.</text>
</comment>